<evidence type="ECO:0000313" key="4">
    <source>
        <dbReference type="Proteomes" id="UP001418222"/>
    </source>
</evidence>
<dbReference type="EMBL" id="JBBWWQ010000010">
    <property type="protein sequence ID" value="KAK8937029.1"/>
    <property type="molecule type" value="Genomic_DNA"/>
</dbReference>
<dbReference type="Pfam" id="PF05063">
    <property type="entry name" value="MT-A70"/>
    <property type="match status" value="1"/>
</dbReference>
<comment type="similarity">
    <text evidence="1">Belongs to the MT-A70-like family.</text>
</comment>
<sequence length="432" mass="49146">MSGQHNNGGKALVGELSSFSRSGIYRLPGVVNAAFVDPVRLLNFSYSRYRVSASGYYCRTFDSPGKGRKTNKEVNDSSRSKNKRKRSRSHDLNEQEIIAERRHQEVRPLLLKAHEALSGTAELLGFLPTLVRDEESCLDGGGLEQNFVELGGLWQAPLYEIVLCTEENTNEWQEQGLQHEESSGSTVAPLFNNLINNNTTNDVDAEFVNRRFVLPRQCSFHMSDLRQIHDLIPGSSDQGFNLIVIDPPWENGSAYQKAVYPTLPNRYFLYLPIRQLAHTDGALVALWMTNRGKLRSFVENELFPSWGVTDIRTIYWLKIKPDGSLLGDLDLIHHKPYEYLLLGYVNGKKVVPDCNQNLEENQIFISIPGAYSRKPPLAKLLVDNIPGPKPSRCIELFARELIAEWTSWGNEPLRFQDLTYFVKREHHDQIPC</sequence>
<evidence type="ECO:0000256" key="2">
    <source>
        <dbReference type="SAM" id="MobiDB-lite"/>
    </source>
</evidence>
<name>A0AAP0BF30_9ASPA</name>
<dbReference type="GO" id="GO:0032259">
    <property type="term" value="P:methylation"/>
    <property type="evidence" value="ECO:0007669"/>
    <property type="project" value="UniProtKB-KW"/>
</dbReference>
<protein>
    <submittedName>
        <fullName evidence="3">Methyltransferase-like protein 2</fullName>
    </submittedName>
</protein>
<comment type="caution">
    <text evidence="3">The sequence shown here is derived from an EMBL/GenBank/DDBJ whole genome shotgun (WGS) entry which is preliminary data.</text>
</comment>
<dbReference type="InterPro" id="IPR007757">
    <property type="entry name" value="MT-A70-like"/>
</dbReference>
<dbReference type="PANTHER" id="PTHR12829:SF4">
    <property type="entry name" value="N(6)-ADENINE-SPECIFIC METHYLTRANSFERASE METTL4"/>
    <property type="match status" value="1"/>
</dbReference>
<dbReference type="PROSITE" id="PS00092">
    <property type="entry name" value="N6_MTASE"/>
    <property type="match status" value="1"/>
</dbReference>
<feature type="region of interest" description="Disordered" evidence="2">
    <location>
        <begin position="66"/>
        <end position="95"/>
    </location>
</feature>
<dbReference type="SUPFAM" id="SSF53335">
    <property type="entry name" value="S-adenosyl-L-methionine-dependent methyltransferases"/>
    <property type="match status" value="1"/>
</dbReference>
<reference evidence="3 4" key="1">
    <citation type="journal article" date="2022" name="Nat. Plants">
        <title>Genomes of leafy and leafless Platanthera orchids illuminate the evolution of mycoheterotrophy.</title>
        <authorList>
            <person name="Li M.H."/>
            <person name="Liu K.W."/>
            <person name="Li Z."/>
            <person name="Lu H.C."/>
            <person name="Ye Q.L."/>
            <person name="Zhang D."/>
            <person name="Wang J.Y."/>
            <person name="Li Y.F."/>
            <person name="Zhong Z.M."/>
            <person name="Liu X."/>
            <person name="Yu X."/>
            <person name="Liu D.K."/>
            <person name="Tu X.D."/>
            <person name="Liu B."/>
            <person name="Hao Y."/>
            <person name="Liao X.Y."/>
            <person name="Jiang Y.T."/>
            <person name="Sun W.H."/>
            <person name="Chen J."/>
            <person name="Chen Y.Q."/>
            <person name="Ai Y."/>
            <person name="Zhai J.W."/>
            <person name="Wu S.S."/>
            <person name="Zhou Z."/>
            <person name="Hsiao Y.Y."/>
            <person name="Wu W.L."/>
            <person name="Chen Y.Y."/>
            <person name="Lin Y.F."/>
            <person name="Hsu J.L."/>
            <person name="Li C.Y."/>
            <person name="Wang Z.W."/>
            <person name="Zhao X."/>
            <person name="Zhong W.Y."/>
            <person name="Ma X.K."/>
            <person name="Ma L."/>
            <person name="Huang J."/>
            <person name="Chen G.Z."/>
            <person name="Huang M.Z."/>
            <person name="Huang L."/>
            <person name="Peng D.H."/>
            <person name="Luo Y.B."/>
            <person name="Zou S.Q."/>
            <person name="Chen S.P."/>
            <person name="Lan S."/>
            <person name="Tsai W.C."/>
            <person name="Van de Peer Y."/>
            <person name="Liu Z.J."/>
        </authorList>
    </citation>
    <scope>NUCLEOTIDE SEQUENCE [LARGE SCALE GENOMIC DNA]</scope>
    <source>
        <strain evidence="3">Lor287</strain>
    </source>
</reference>
<dbReference type="PANTHER" id="PTHR12829">
    <property type="entry name" value="N6-ADENOSINE-METHYLTRANSFERASE"/>
    <property type="match status" value="1"/>
</dbReference>
<organism evidence="3 4">
    <name type="scientific">Platanthera zijinensis</name>
    <dbReference type="NCBI Taxonomy" id="2320716"/>
    <lineage>
        <taxon>Eukaryota</taxon>
        <taxon>Viridiplantae</taxon>
        <taxon>Streptophyta</taxon>
        <taxon>Embryophyta</taxon>
        <taxon>Tracheophyta</taxon>
        <taxon>Spermatophyta</taxon>
        <taxon>Magnoliopsida</taxon>
        <taxon>Liliopsida</taxon>
        <taxon>Asparagales</taxon>
        <taxon>Orchidaceae</taxon>
        <taxon>Orchidoideae</taxon>
        <taxon>Orchideae</taxon>
        <taxon>Orchidinae</taxon>
        <taxon>Platanthera</taxon>
    </lineage>
</organism>
<accession>A0AAP0BF30</accession>
<gene>
    <name evidence="3" type="ORF">KSP39_PZI012170</name>
</gene>
<dbReference type="PROSITE" id="PS51143">
    <property type="entry name" value="MT_A70"/>
    <property type="match status" value="1"/>
</dbReference>
<dbReference type="GO" id="GO:0003676">
    <property type="term" value="F:nucleic acid binding"/>
    <property type="evidence" value="ECO:0007669"/>
    <property type="project" value="InterPro"/>
</dbReference>
<proteinExistence type="inferred from homology"/>
<dbReference type="InterPro" id="IPR029063">
    <property type="entry name" value="SAM-dependent_MTases_sf"/>
</dbReference>
<keyword evidence="3" id="KW-0808">Transferase</keyword>
<evidence type="ECO:0000313" key="3">
    <source>
        <dbReference type="EMBL" id="KAK8937029.1"/>
    </source>
</evidence>
<evidence type="ECO:0000256" key="1">
    <source>
        <dbReference type="PROSITE-ProRule" id="PRU00489"/>
    </source>
</evidence>
<dbReference type="GO" id="GO:0008168">
    <property type="term" value="F:methyltransferase activity"/>
    <property type="evidence" value="ECO:0007669"/>
    <property type="project" value="UniProtKB-KW"/>
</dbReference>
<feature type="compositionally biased region" description="Basic and acidic residues" evidence="2">
    <location>
        <begin position="70"/>
        <end position="79"/>
    </location>
</feature>
<keyword evidence="4" id="KW-1185">Reference proteome</keyword>
<keyword evidence="3" id="KW-0489">Methyltransferase</keyword>
<dbReference type="Proteomes" id="UP001418222">
    <property type="component" value="Unassembled WGS sequence"/>
</dbReference>
<dbReference type="InterPro" id="IPR002052">
    <property type="entry name" value="DNA_methylase_N6_adenine_CS"/>
</dbReference>
<dbReference type="AlphaFoldDB" id="A0AAP0BF30"/>
<dbReference type="GO" id="GO:0005634">
    <property type="term" value="C:nucleus"/>
    <property type="evidence" value="ECO:0007669"/>
    <property type="project" value="TreeGrafter"/>
</dbReference>